<dbReference type="Proteomes" id="UP001178508">
    <property type="component" value="Chromosome 10"/>
</dbReference>
<dbReference type="InterPro" id="IPR039598">
    <property type="entry name" value="HMGXB3"/>
</dbReference>
<evidence type="ECO:0000256" key="1">
    <source>
        <dbReference type="SAM" id="MobiDB-lite"/>
    </source>
</evidence>
<feature type="region of interest" description="Disordered" evidence="1">
    <location>
        <begin position="192"/>
        <end position="211"/>
    </location>
</feature>
<reference evidence="3" key="1">
    <citation type="submission" date="2023-08" db="EMBL/GenBank/DDBJ databases">
        <authorList>
            <person name="Alioto T."/>
            <person name="Alioto T."/>
            <person name="Gomez Garrido J."/>
        </authorList>
    </citation>
    <scope>NUCLEOTIDE SEQUENCE</scope>
</reference>
<feature type="region of interest" description="Disordered" evidence="1">
    <location>
        <begin position="139"/>
        <end position="186"/>
    </location>
</feature>
<evidence type="ECO:0000313" key="4">
    <source>
        <dbReference type="Proteomes" id="UP001178508"/>
    </source>
</evidence>
<dbReference type="SUPFAM" id="SSF53098">
    <property type="entry name" value="Ribonuclease H-like"/>
    <property type="match status" value="1"/>
</dbReference>
<name>A0AAV1FW91_XYRNO</name>
<keyword evidence="4" id="KW-1185">Reference proteome</keyword>
<proteinExistence type="predicted"/>
<accession>A0AAV1FW91</accession>
<gene>
    <name evidence="3" type="ORF">XNOV1_A023064</name>
</gene>
<feature type="domain" description="HMG" evidence="2">
    <location>
        <begin position="538"/>
        <end position="627"/>
    </location>
</feature>
<feature type="region of interest" description="Disordered" evidence="1">
    <location>
        <begin position="219"/>
        <end position="243"/>
    </location>
</feature>
<sequence length="901" mass="100809">MAQEFGGCGETTWARDDVSGRVGGKMHVSVCRQSDGRMRLELCKECKLYHCPFCQPKSSPSCFFIAEYSIHVCQLKCRKERHYHCPYCQRTISARKLFESHMDKCAKMQKLPGTLMAGRPTIFLVNLASPVSLGQFLATPGPPLPLKSTSGPSPDPPQSSTQSKSTPDLLLAPPEPPAQPKSTRNHLCTISEPPVISKSTPDPGLSPSSVDQLVQPKTTANHPAALSHPPTSSAVHPSSSMDIPVKQTGPILRTLRKIKCPLCNLHLNKKNLRIHNLRRHLISERDITAEHHLKSQCIDSNNGVYAVAKAFKATAVPLHVIIKKSGGADIMTCEEDRCKSVSGFRKRSSLTEGQCPHLRSVDFCSTRSNTVDLNPEVLEELVAQKMIRKDVVARCHEYRDQASQNKAPLVALVDLGGSHCLYLSVFEPHMSECCSSGRLFVTFTLKSRSWSCVCSRGRVPCLHRSLAKWFLFQTNRELFSSTAKEDAPLNISELMTKLPAETGPEPVSPLKQTAEYIYKQKKLPSMLPEEINLFESETNFQKNLIPAETVCKVCRGQVRLTEPVLITDRARVISETGVTEDNSTFIRKCPECQMVYRYQEWTEGLHNYNNLTILSLQLCMLLRNFIKIHAADGGAEVLKRTEGVQSPYAMDVLQGYIHFEVLTNHDRHSDVMMELHQKGMFNMAGIEIKDLPESSTGDVEMNLEDFWDRTCLEIIQSSLETRSLLHAAAVDVNLKDASVSAVPTVFTPAQRKRFSKQRAEECHRAVARFLVKGLHPVSTVESPWFREMTELLNQKYRLPSRDHLINTLIPSLFSAEKKSVIRELQQVSEAALTCDLWTSVTHDHYRTLCLHFIRNGQMVQKVLRTKQVFDPQMDTVVAEQIGAVLKEFGVAGKVVAMSSGS</sequence>
<dbReference type="Pfam" id="PF18717">
    <property type="entry name" value="CxC4"/>
    <property type="match status" value="1"/>
</dbReference>
<feature type="compositionally biased region" description="Polar residues" evidence="1">
    <location>
        <begin position="229"/>
        <end position="241"/>
    </location>
</feature>
<evidence type="ECO:0000313" key="3">
    <source>
        <dbReference type="EMBL" id="CAJ1064951.1"/>
    </source>
</evidence>
<feature type="compositionally biased region" description="Low complexity" evidence="1">
    <location>
        <begin position="148"/>
        <end position="172"/>
    </location>
</feature>
<dbReference type="PANTHER" id="PTHR17609:SF3">
    <property type="entry name" value="SAP DOMAIN-CONTAINING PROTEIN"/>
    <property type="match status" value="1"/>
</dbReference>
<organism evidence="3 4">
    <name type="scientific">Xyrichtys novacula</name>
    <name type="common">Pearly razorfish</name>
    <name type="synonym">Hemipteronotus novacula</name>
    <dbReference type="NCBI Taxonomy" id="13765"/>
    <lineage>
        <taxon>Eukaryota</taxon>
        <taxon>Metazoa</taxon>
        <taxon>Chordata</taxon>
        <taxon>Craniata</taxon>
        <taxon>Vertebrata</taxon>
        <taxon>Euteleostomi</taxon>
        <taxon>Actinopterygii</taxon>
        <taxon>Neopterygii</taxon>
        <taxon>Teleostei</taxon>
        <taxon>Neoteleostei</taxon>
        <taxon>Acanthomorphata</taxon>
        <taxon>Eupercaria</taxon>
        <taxon>Labriformes</taxon>
        <taxon>Labridae</taxon>
        <taxon>Xyrichtys</taxon>
    </lineage>
</organism>
<dbReference type="EMBL" id="OY660873">
    <property type="protein sequence ID" value="CAJ1064951.1"/>
    <property type="molecule type" value="Genomic_DNA"/>
</dbReference>
<dbReference type="AlphaFoldDB" id="A0AAV1FW91"/>
<dbReference type="InterPro" id="IPR012337">
    <property type="entry name" value="RNaseH-like_sf"/>
</dbReference>
<evidence type="ECO:0000259" key="2">
    <source>
        <dbReference type="Pfam" id="PF18717"/>
    </source>
</evidence>
<dbReference type="InterPro" id="IPR040648">
    <property type="entry name" value="HMGXB3_CxC4"/>
</dbReference>
<dbReference type="PANTHER" id="PTHR17609">
    <property type="entry name" value="HMG DOMAIN-CONTAINING PROTEIN 3"/>
    <property type="match status" value="1"/>
</dbReference>
<protein>
    <submittedName>
        <fullName evidence="3">Uncharacterized protein LOC121517021</fullName>
    </submittedName>
</protein>
<dbReference type="SUPFAM" id="SSF140996">
    <property type="entry name" value="Hermes dimerisation domain"/>
    <property type="match status" value="1"/>
</dbReference>